<accession>A0A813KIP7</accession>
<keyword evidence="2" id="KW-1133">Transmembrane helix</keyword>
<dbReference type="EMBL" id="CAJNNW010031727">
    <property type="protein sequence ID" value="CAE8708616.1"/>
    <property type="molecule type" value="Genomic_DNA"/>
</dbReference>
<gene>
    <name evidence="3" type="ORF">PGLA2088_LOCUS35001</name>
</gene>
<name>A0A813KIP7_POLGL</name>
<feature type="region of interest" description="Disordered" evidence="1">
    <location>
        <begin position="1"/>
        <end position="21"/>
    </location>
</feature>
<keyword evidence="2" id="KW-0812">Transmembrane</keyword>
<feature type="non-terminal residue" evidence="3">
    <location>
        <position position="1"/>
    </location>
</feature>
<protein>
    <submittedName>
        <fullName evidence="3">Uncharacterized protein</fullName>
    </submittedName>
</protein>
<evidence type="ECO:0000256" key="1">
    <source>
        <dbReference type="SAM" id="MobiDB-lite"/>
    </source>
</evidence>
<feature type="non-terminal residue" evidence="3">
    <location>
        <position position="697"/>
    </location>
</feature>
<feature type="transmembrane region" description="Helical" evidence="2">
    <location>
        <begin position="279"/>
        <end position="301"/>
    </location>
</feature>
<feature type="transmembrane region" description="Helical" evidence="2">
    <location>
        <begin position="313"/>
        <end position="332"/>
    </location>
</feature>
<reference evidence="3" key="1">
    <citation type="submission" date="2021-02" db="EMBL/GenBank/DDBJ databases">
        <authorList>
            <person name="Dougan E. K."/>
            <person name="Rhodes N."/>
            <person name="Thang M."/>
            <person name="Chan C."/>
        </authorList>
    </citation>
    <scope>NUCLEOTIDE SEQUENCE</scope>
</reference>
<proteinExistence type="predicted"/>
<feature type="transmembrane region" description="Helical" evidence="2">
    <location>
        <begin position="344"/>
        <end position="365"/>
    </location>
</feature>
<feature type="transmembrane region" description="Helical" evidence="2">
    <location>
        <begin position="377"/>
        <end position="410"/>
    </location>
</feature>
<dbReference type="AlphaFoldDB" id="A0A813KIP7"/>
<feature type="transmembrane region" description="Helical" evidence="2">
    <location>
        <begin position="430"/>
        <end position="448"/>
    </location>
</feature>
<evidence type="ECO:0000313" key="4">
    <source>
        <dbReference type="Proteomes" id="UP000626109"/>
    </source>
</evidence>
<sequence>AVLPGAAEVTTPNPKRMREADILSEAGMPARGTPDPPPKHLQVSLKSSVNAGNIEKPSLSSAASFQLLGNSELWTGTRQGAYTWMDEALPDRAARRDEQLQEMEGLVVAAVQARRTGEGVAAVGTVGVPSQAETVLCGRIVCEGSEPRAYRTLGEVLGDQWISVCEVLEYAAKERPQAMFLTLIAFLLLRASHNLNRPFGFDARNISVVSEAPPPEMRFSKVQEPKMRPVSEQDSDMFRSEIIMWPRCCGCYGWFPIGFVTPAHEREFAMLMYYKSCKIGRLMCCALLVLLSIYVAVMLASGQHAIPPSKSDIAAGATYTYLAVIGVVGFLVPRLLGERVLTSLILLVTLSFLFTNGYRLCYLFGGVEVDQGSDAKLLLCMMISMAVYWTFNCVRCCIAWVPSVILPIAYASWTFTLPLSGPEPEIGDRVLLTFLLAAFAFLSLYSMGRQEIDRRHRFLEVRQMQEELSAKTSRLEAESRITASMCDAVVVLGPDYKVRGPTPKLASLLLRQGSGQMEGISFPDLLRPLEKERLLCLTSPGLSSQCDPSLFVMAEDNRTSFASLQHSHLRDANGIEVAINLWHSPFTDPQGQFCHVIAIKEEVAGRIDSPVWQPGVTAPNRNFPPGLPRPFIAVPENDILNYEGPRTDNANLNYAATASSSSRSGSSTADFVPTTIQMVPTSDLLTELAIEVDPGSF</sequence>
<evidence type="ECO:0000256" key="2">
    <source>
        <dbReference type="SAM" id="Phobius"/>
    </source>
</evidence>
<keyword evidence="2" id="KW-0472">Membrane</keyword>
<organism evidence="3 4">
    <name type="scientific">Polarella glacialis</name>
    <name type="common">Dinoflagellate</name>
    <dbReference type="NCBI Taxonomy" id="89957"/>
    <lineage>
        <taxon>Eukaryota</taxon>
        <taxon>Sar</taxon>
        <taxon>Alveolata</taxon>
        <taxon>Dinophyceae</taxon>
        <taxon>Suessiales</taxon>
        <taxon>Suessiaceae</taxon>
        <taxon>Polarella</taxon>
    </lineage>
</organism>
<dbReference type="Proteomes" id="UP000626109">
    <property type="component" value="Unassembled WGS sequence"/>
</dbReference>
<comment type="caution">
    <text evidence="3">The sequence shown here is derived from an EMBL/GenBank/DDBJ whole genome shotgun (WGS) entry which is preliminary data.</text>
</comment>
<evidence type="ECO:0000313" key="3">
    <source>
        <dbReference type="EMBL" id="CAE8708616.1"/>
    </source>
</evidence>